<proteinExistence type="predicted"/>
<sequence>MEKIKTGSSKWIKTKGPRYQLFSWQNGYGAFSIGVSNSEALKQYIAGQKEHHKHRRFEDELRSLFRKYQIRYDERYVWD</sequence>
<dbReference type="InterPro" id="IPR036515">
    <property type="entry name" value="Transposase_17_sf"/>
</dbReference>
<dbReference type="AlphaFoldDB" id="A0A401FXZ2"/>
<name>A0A401FXZ2_9BACT</name>
<dbReference type="GO" id="GO:0006313">
    <property type="term" value="P:DNA transposition"/>
    <property type="evidence" value="ECO:0007669"/>
    <property type="project" value="InterPro"/>
</dbReference>
<evidence type="ECO:0000313" key="2">
    <source>
        <dbReference type="EMBL" id="GBC61835.1"/>
    </source>
</evidence>
<dbReference type="SUPFAM" id="SSF143422">
    <property type="entry name" value="Transposase IS200-like"/>
    <property type="match status" value="1"/>
</dbReference>
<feature type="domain" description="Transposase IS200-like" evidence="1">
    <location>
        <begin position="1"/>
        <end position="48"/>
    </location>
</feature>
<evidence type="ECO:0000313" key="3">
    <source>
        <dbReference type="Proteomes" id="UP000288096"/>
    </source>
</evidence>
<dbReference type="Gene3D" id="3.30.70.1290">
    <property type="entry name" value="Transposase IS200-like"/>
    <property type="match status" value="1"/>
</dbReference>
<dbReference type="GO" id="GO:0003677">
    <property type="term" value="F:DNA binding"/>
    <property type="evidence" value="ECO:0007669"/>
    <property type="project" value="InterPro"/>
</dbReference>
<accession>A0A401FXZ2</accession>
<keyword evidence="3" id="KW-1185">Reference proteome</keyword>
<organism evidence="2 3">
    <name type="scientific">Desulfonema ishimotonii</name>
    <dbReference type="NCBI Taxonomy" id="45657"/>
    <lineage>
        <taxon>Bacteria</taxon>
        <taxon>Pseudomonadati</taxon>
        <taxon>Thermodesulfobacteriota</taxon>
        <taxon>Desulfobacteria</taxon>
        <taxon>Desulfobacterales</taxon>
        <taxon>Desulfococcaceae</taxon>
        <taxon>Desulfonema</taxon>
    </lineage>
</organism>
<protein>
    <submittedName>
        <fullName evidence="2">Transposase</fullName>
    </submittedName>
</protein>
<dbReference type="EMBL" id="BEXT01000001">
    <property type="protein sequence ID" value="GBC61835.1"/>
    <property type="molecule type" value="Genomic_DNA"/>
</dbReference>
<dbReference type="Proteomes" id="UP000288096">
    <property type="component" value="Unassembled WGS sequence"/>
</dbReference>
<comment type="caution">
    <text evidence="2">The sequence shown here is derived from an EMBL/GenBank/DDBJ whole genome shotgun (WGS) entry which is preliminary data.</text>
</comment>
<reference evidence="3" key="2">
    <citation type="submission" date="2019-01" db="EMBL/GenBank/DDBJ databases">
        <title>Genome sequence of Desulfonema ishimotonii strain Tokyo 01.</title>
        <authorList>
            <person name="Fukui M."/>
        </authorList>
    </citation>
    <scope>NUCLEOTIDE SEQUENCE [LARGE SCALE GENOMIC DNA]</scope>
    <source>
        <strain evidence="3">Tokyo 01</strain>
    </source>
</reference>
<gene>
    <name evidence="2" type="ORF">DENIS_2797</name>
</gene>
<evidence type="ECO:0000259" key="1">
    <source>
        <dbReference type="Pfam" id="PF01797"/>
    </source>
</evidence>
<dbReference type="GO" id="GO:0004803">
    <property type="term" value="F:transposase activity"/>
    <property type="evidence" value="ECO:0007669"/>
    <property type="project" value="InterPro"/>
</dbReference>
<dbReference type="Pfam" id="PF01797">
    <property type="entry name" value="Y1_Tnp"/>
    <property type="match status" value="1"/>
</dbReference>
<reference evidence="3" key="1">
    <citation type="submission" date="2017-11" db="EMBL/GenBank/DDBJ databases">
        <authorList>
            <person name="Watanabe M."/>
            <person name="Kojima H."/>
        </authorList>
    </citation>
    <scope>NUCLEOTIDE SEQUENCE [LARGE SCALE GENOMIC DNA]</scope>
    <source>
        <strain evidence="3">Tokyo 01</strain>
    </source>
</reference>
<dbReference type="InterPro" id="IPR002686">
    <property type="entry name" value="Transposase_17"/>
</dbReference>